<feature type="region of interest" description="Disordered" evidence="1">
    <location>
        <begin position="140"/>
        <end position="223"/>
    </location>
</feature>
<keyword evidence="2" id="KW-0812">Transmembrane</keyword>
<reference evidence="3" key="2">
    <citation type="submission" date="2023-06" db="EMBL/GenBank/DDBJ databases">
        <authorList>
            <person name="Zeman M."/>
            <person name="Kubasova T."/>
            <person name="Jahodarova E."/>
            <person name="Nykrynova M."/>
            <person name="Rychlik I."/>
        </authorList>
    </citation>
    <scope>NUCLEOTIDE SEQUENCE</scope>
    <source>
        <strain evidence="3">ET39</strain>
    </source>
</reference>
<evidence type="ECO:0000256" key="2">
    <source>
        <dbReference type="SAM" id="Phobius"/>
    </source>
</evidence>
<gene>
    <name evidence="3" type="ORF">QUV96_06795</name>
</gene>
<comment type="caution">
    <text evidence="3">The sequence shown here is derived from an EMBL/GenBank/DDBJ whole genome shotgun (WGS) entry which is preliminary data.</text>
</comment>
<protein>
    <submittedName>
        <fullName evidence="3">Uncharacterized protein</fullName>
    </submittedName>
</protein>
<evidence type="ECO:0000313" key="3">
    <source>
        <dbReference type="EMBL" id="MDM8157341.1"/>
    </source>
</evidence>
<keyword evidence="4" id="KW-1185">Reference proteome</keyword>
<feature type="compositionally biased region" description="Basic and acidic residues" evidence="1">
    <location>
        <begin position="140"/>
        <end position="166"/>
    </location>
</feature>
<dbReference type="EMBL" id="JAUDCG010000025">
    <property type="protein sequence ID" value="MDM8157341.1"/>
    <property type="molecule type" value="Genomic_DNA"/>
</dbReference>
<dbReference type="Proteomes" id="UP001529340">
    <property type="component" value="Unassembled WGS sequence"/>
</dbReference>
<keyword evidence="2" id="KW-1133">Transmembrane helix</keyword>
<proteinExistence type="predicted"/>
<name>A0ABT7UCK0_9FIRM</name>
<organism evidence="3 4">
    <name type="scientific">Amedibacillus dolichus</name>
    <dbReference type="NCBI Taxonomy" id="31971"/>
    <lineage>
        <taxon>Bacteria</taxon>
        <taxon>Bacillati</taxon>
        <taxon>Bacillota</taxon>
        <taxon>Erysipelotrichia</taxon>
        <taxon>Erysipelotrichales</taxon>
        <taxon>Erysipelotrichaceae</taxon>
        <taxon>Amedibacillus</taxon>
    </lineage>
</organism>
<evidence type="ECO:0000256" key="1">
    <source>
        <dbReference type="SAM" id="MobiDB-lite"/>
    </source>
</evidence>
<feature type="compositionally biased region" description="Gly residues" evidence="1">
    <location>
        <begin position="197"/>
        <end position="210"/>
    </location>
</feature>
<keyword evidence="2" id="KW-0472">Membrane</keyword>
<sequence>MVDGQKRESRIKKETLQELFSNKRRLAVVFVLICCVIVAVIGGIFLLALQEQNRKSASIQEKEQLRSSVSGMRDWTVEEGTRQVDYLDGVTWDDSVVEQVTFDDGEVDLSQTGTYELIDLITGVDGTEESCSYHVSVISREEAKEKVEEGSEVVTKDKGIVNRKEVPSSATSGNDTSDASRQDPQESSDAPQTSGGSSSGGGSSDSGSSGGSSDTNQPDEEDRPHVHTWVNVSPADSGFMDYAAECRKHGQNGGEPMFFRSINDFHLHQAADDCQSSWGTGFNGLAYKYCSTCGEQVITGHVHDFGTVAKQVPVETVVCECGMSFTGEQGYTALESWQTHVYYYTGNGYPKEEHDTYQVKQNSVTRYEATKTCSCGWRPVDPRPVH</sequence>
<feature type="compositionally biased region" description="Polar residues" evidence="1">
    <location>
        <begin position="168"/>
        <end position="177"/>
    </location>
</feature>
<feature type="transmembrane region" description="Helical" evidence="2">
    <location>
        <begin position="26"/>
        <end position="49"/>
    </location>
</feature>
<dbReference type="RefSeq" id="WP_289607801.1">
    <property type="nucleotide sequence ID" value="NZ_JAUDCG010000025.1"/>
</dbReference>
<reference evidence="3" key="1">
    <citation type="submission" date="2023-06" db="EMBL/GenBank/DDBJ databases">
        <title>Identification and characterization of horizontal gene transfer across gut microbiota members of farm animals based on homology search.</title>
        <authorList>
            <person name="Schwarzerova J."/>
            <person name="Nykrynova M."/>
            <person name="Jureckova K."/>
            <person name="Cejkova D."/>
            <person name="Rychlik I."/>
        </authorList>
    </citation>
    <scope>NUCLEOTIDE SEQUENCE</scope>
    <source>
        <strain evidence="3">ET39</strain>
    </source>
</reference>
<evidence type="ECO:0000313" key="4">
    <source>
        <dbReference type="Proteomes" id="UP001529340"/>
    </source>
</evidence>
<accession>A0ABT7UCK0</accession>